<name>A0A480B0B2_9BURK</name>
<reference evidence="3" key="1">
    <citation type="submission" date="2019-03" db="EMBL/GenBank/DDBJ databases">
        <title>Aquabacterium pictum sp.nov., the first bacteriochlorophyll a-containing freshwater bacterium in the genus Aquabacterium of the class Betaproteobacteria.</title>
        <authorList>
            <person name="Hirose S."/>
            <person name="Tank M."/>
            <person name="Hara E."/>
            <person name="Tamaki H."/>
            <person name="Takaichi S."/>
            <person name="Haruta S."/>
            <person name="Hanada S."/>
        </authorList>
    </citation>
    <scope>NUCLEOTIDE SEQUENCE [LARGE SCALE GENOMIC DNA]</scope>
    <source>
        <strain evidence="3">W35</strain>
    </source>
</reference>
<sequence>MSASITSGTYPRANRSASGGLRRTGLAVWQALLQASARRAQPELLRMARLKAHSDPALARQLREAARDLMQG</sequence>
<accession>A0A480B0B2</accession>
<protein>
    <submittedName>
        <fullName evidence="2">Uncharacterized protein</fullName>
    </submittedName>
</protein>
<dbReference type="AlphaFoldDB" id="A0A480B0B2"/>
<feature type="region of interest" description="Disordered" evidence="1">
    <location>
        <begin position="1"/>
        <end position="20"/>
    </location>
</feature>
<organism evidence="2 3">
    <name type="scientific">Pseudaquabacterium pictum</name>
    <dbReference type="NCBI Taxonomy" id="2315236"/>
    <lineage>
        <taxon>Bacteria</taxon>
        <taxon>Pseudomonadati</taxon>
        <taxon>Pseudomonadota</taxon>
        <taxon>Betaproteobacteria</taxon>
        <taxon>Burkholderiales</taxon>
        <taxon>Sphaerotilaceae</taxon>
        <taxon>Pseudaquabacterium</taxon>
    </lineage>
</organism>
<evidence type="ECO:0000313" key="3">
    <source>
        <dbReference type="Proteomes" id="UP000301751"/>
    </source>
</evidence>
<gene>
    <name evidence="2" type="ORF">AQPW35_44960</name>
</gene>
<dbReference type="Proteomes" id="UP000301751">
    <property type="component" value="Unassembled WGS sequence"/>
</dbReference>
<proteinExistence type="predicted"/>
<keyword evidence="3" id="KW-1185">Reference proteome</keyword>
<dbReference type="EMBL" id="BJCL01000016">
    <property type="protein sequence ID" value="GCL65415.1"/>
    <property type="molecule type" value="Genomic_DNA"/>
</dbReference>
<evidence type="ECO:0000256" key="1">
    <source>
        <dbReference type="SAM" id="MobiDB-lite"/>
    </source>
</evidence>
<dbReference type="RefSeq" id="WP_137735130.1">
    <property type="nucleotide sequence ID" value="NZ_BJCL01000016.1"/>
</dbReference>
<comment type="caution">
    <text evidence="2">The sequence shown here is derived from an EMBL/GenBank/DDBJ whole genome shotgun (WGS) entry which is preliminary data.</text>
</comment>
<evidence type="ECO:0000313" key="2">
    <source>
        <dbReference type="EMBL" id="GCL65415.1"/>
    </source>
</evidence>